<dbReference type="OrthoDB" id="678972at2"/>
<name>A0A3E1YDC4_9BACT</name>
<proteinExistence type="predicted"/>
<gene>
    <name evidence="2" type="ORF">DVR12_04700</name>
</gene>
<dbReference type="Proteomes" id="UP000260644">
    <property type="component" value="Unassembled WGS sequence"/>
</dbReference>
<keyword evidence="3" id="KW-1185">Reference proteome</keyword>
<evidence type="ECO:0000313" key="2">
    <source>
        <dbReference type="EMBL" id="RFS24512.1"/>
    </source>
</evidence>
<evidence type="ECO:0000313" key="3">
    <source>
        <dbReference type="Proteomes" id="UP000260644"/>
    </source>
</evidence>
<keyword evidence="1" id="KW-1133">Transmembrane helix</keyword>
<dbReference type="EMBL" id="QPMM01000002">
    <property type="protein sequence ID" value="RFS24512.1"/>
    <property type="molecule type" value="Genomic_DNA"/>
</dbReference>
<organism evidence="2 3">
    <name type="scientific">Chitinophaga silvatica</name>
    <dbReference type="NCBI Taxonomy" id="2282649"/>
    <lineage>
        <taxon>Bacteria</taxon>
        <taxon>Pseudomonadati</taxon>
        <taxon>Bacteroidota</taxon>
        <taxon>Chitinophagia</taxon>
        <taxon>Chitinophagales</taxon>
        <taxon>Chitinophagaceae</taxon>
        <taxon>Chitinophaga</taxon>
    </lineage>
</organism>
<dbReference type="RefSeq" id="WP_116974321.1">
    <property type="nucleotide sequence ID" value="NZ_QPMM01000002.1"/>
</dbReference>
<sequence>MLQLFSIFIRLKEIYLRHKLQIIEVLLLVGLLSALWRIDNSFISFICGLSAGLLFYRIGERISNHGIRKA</sequence>
<accession>A0A3E1YDC4</accession>
<dbReference type="AlphaFoldDB" id="A0A3E1YDC4"/>
<keyword evidence="1" id="KW-0472">Membrane</keyword>
<comment type="caution">
    <text evidence="2">The sequence shown here is derived from an EMBL/GenBank/DDBJ whole genome shotgun (WGS) entry which is preliminary data.</text>
</comment>
<protein>
    <submittedName>
        <fullName evidence="2">Uncharacterized protein</fullName>
    </submittedName>
</protein>
<evidence type="ECO:0000256" key="1">
    <source>
        <dbReference type="SAM" id="Phobius"/>
    </source>
</evidence>
<feature type="transmembrane region" description="Helical" evidence="1">
    <location>
        <begin position="42"/>
        <end position="59"/>
    </location>
</feature>
<feature type="transmembrane region" description="Helical" evidence="1">
    <location>
        <begin position="20"/>
        <end position="36"/>
    </location>
</feature>
<keyword evidence="1" id="KW-0812">Transmembrane</keyword>
<reference evidence="2 3" key="1">
    <citation type="submission" date="2018-07" db="EMBL/GenBank/DDBJ databases">
        <title>Chitinophaga K2CV101002-2 sp. nov., isolated from a monsoon evergreen broad-leaved forest soil.</title>
        <authorList>
            <person name="Lv Y."/>
        </authorList>
    </citation>
    <scope>NUCLEOTIDE SEQUENCE [LARGE SCALE GENOMIC DNA]</scope>
    <source>
        <strain evidence="2 3">GDMCC 1.1288</strain>
    </source>
</reference>